<dbReference type="NCBIfam" id="NF045614">
    <property type="entry name" value="efflu_CzcI_Cupr"/>
    <property type="match status" value="1"/>
</dbReference>
<sequence length="116" mass="12441">MRRWLLIFLLTLLPLQFTWAEAAGYCAHEPTAASQHFGHHAHQHEGPADGSADGTALSGDADQDCSACHAGCAIALVARSQPDVRVLRAEHALRAQGKPLAPPPALPDRPNWPRLA</sequence>
<organism evidence="3 4">
    <name type="scientific">Paracidovorax konjaci</name>
    <dbReference type="NCBI Taxonomy" id="32040"/>
    <lineage>
        <taxon>Bacteria</taxon>
        <taxon>Pseudomonadati</taxon>
        <taxon>Pseudomonadota</taxon>
        <taxon>Betaproteobacteria</taxon>
        <taxon>Burkholderiales</taxon>
        <taxon>Comamonadaceae</taxon>
        <taxon>Paracidovorax</taxon>
    </lineage>
</organism>
<gene>
    <name evidence="3" type="ORF">SAMN04489710_10342</name>
</gene>
<proteinExistence type="predicted"/>
<dbReference type="Proteomes" id="UP000199517">
    <property type="component" value="Unassembled WGS sequence"/>
</dbReference>
<feature type="chain" id="PRO_5011503966" description="Cobalt-zinc-cadmium resistance protein CzcI" evidence="2">
    <location>
        <begin position="23"/>
        <end position="116"/>
    </location>
</feature>
<evidence type="ECO:0000256" key="2">
    <source>
        <dbReference type="SAM" id="SignalP"/>
    </source>
</evidence>
<dbReference type="STRING" id="32040.SAMN04489710_10342"/>
<evidence type="ECO:0000256" key="1">
    <source>
        <dbReference type="SAM" id="MobiDB-lite"/>
    </source>
</evidence>
<feature type="region of interest" description="Disordered" evidence="1">
    <location>
        <begin position="35"/>
        <end position="63"/>
    </location>
</feature>
<feature type="signal peptide" evidence="2">
    <location>
        <begin position="1"/>
        <end position="22"/>
    </location>
</feature>
<keyword evidence="4" id="KW-1185">Reference proteome</keyword>
<evidence type="ECO:0000313" key="4">
    <source>
        <dbReference type="Proteomes" id="UP000199517"/>
    </source>
</evidence>
<dbReference type="InterPro" id="IPR055013">
    <property type="entry name" value="CzcI"/>
</dbReference>
<accession>A0A1I1T7D9</accession>
<keyword evidence="2" id="KW-0732">Signal</keyword>
<dbReference type="AlphaFoldDB" id="A0A1I1T7D9"/>
<evidence type="ECO:0008006" key="5">
    <source>
        <dbReference type="Google" id="ProtNLM"/>
    </source>
</evidence>
<reference evidence="4" key="1">
    <citation type="submission" date="2016-10" db="EMBL/GenBank/DDBJ databases">
        <authorList>
            <person name="Varghese N."/>
            <person name="Submissions S."/>
        </authorList>
    </citation>
    <scope>NUCLEOTIDE SEQUENCE [LARGE SCALE GENOMIC DNA]</scope>
    <source>
        <strain evidence="4">DSM 7481</strain>
    </source>
</reference>
<protein>
    <recommendedName>
        <fullName evidence="5">Cobalt-zinc-cadmium resistance protein CzcI</fullName>
    </recommendedName>
</protein>
<dbReference type="EMBL" id="FOMQ01000003">
    <property type="protein sequence ID" value="SFD52193.1"/>
    <property type="molecule type" value="Genomic_DNA"/>
</dbReference>
<evidence type="ECO:0000313" key="3">
    <source>
        <dbReference type="EMBL" id="SFD52193.1"/>
    </source>
</evidence>
<dbReference type="RefSeq" id="WP_092950170.1">
    <property type="nucleotide sequence ID" value="NZ_FOMQ01000003.1"/>
</dbReference>
<name>A0A1I1T7D9_9BURK</name>
<dbReference type="OrthoDB" id="6717343at2"/>
<feature type="region of interest" description="Disordered" evidence="1">
    <location>
        <begin position="93"/>
        <end position="116"/>
    </location>
</feature>
<dbReference type="GO" id="GO:0046686">
    <property type="term" value="P:response to cadmium ion"/>
    <property type="evidence" value="ECO:0007669"/>
    <property type="project" value="InterPro"/>
</dbReference>